<evidence type="ECO:0000313" key="5">
    <source>
        <dbReference type="Proteomes" id="UP001432128"/>
    </source>
</evidence>
<dbReference type="InterPro" id="IPR020904">
    <property type="entry name" value="Sc_DH/Rdtase_CS"/>
</dbReference>
<dbReference type="Gene3D" id="3.40.50.720">
    <property type="entry name" value="NAD(P)-binding Rossmann-like Domain"/>
    <property type="match status" value="1"/>
</dbReference>
<dbReference type="GO" id="GO:0016491">
    <property type="term" value="F:oxidoreductase activity"/>
    <property type="evidence" value="ECO:0007669"/>
    <property type="project" value="UniProtKB-KW"/>
</dbReference>
<dbReference type="KEGG" id="whr:OG579_10265"/>
<dbReference type="PANTHER" id="PTHR43391:SF12">
    <property type="entry name" value="OXIDOREDUCTASE EPHD-RELATED"/>
    <property type="match status" value="1"/>
</dbReference>
<evidence type="ECO:0000256" key="2">
    <source>
        <dbReference type="ARBA" id="ARBA00023002"/>
    </source>
</evidence>
<dbReference type="Pfam" id="PF00561">
    <property type="entry name" value="Abhydrolase_1"/>
    <property type="match status" value="1"/>
</dbReference>
<sequence length="589" mass="63134">MESSERDLWRRRTVTRDGVQLAVFEAGDTDAPTVVLVHGWPDTHHLWTHVAPILARRYHVVAYDTRGYGESDAPSGDAPYRLAELAADLFAVIDAVSDVPAHVVAHDWGSVQTWEAVTTAGADDRIASFVSVSGPNLDHLGTWAREKLARPTPTALRQALSQIASSAYTVMFQLPVVPKVFFGALGWAPVWRQFLHRVEGTAPGDVAVGPTLHHDMISGLRYYRANIRAHLFSPDARSTTVPTLEIVNTRDIALRSAIFDNTPRYTDGLWRRDLPTGHWLPYSRPELLAENAVDFIESIISGEPSATVARARVTGDTRGAVEGTLSVVTGGGSGIGRETALLLAAEGGEVVIADIDLGAAQKTADEITGSGGTARAYALDVADSDAFARFAATVAETHGVPDIVVNNAGIGLAGALLDATDAQIRRLVDINLVSVATGSREFGRLMVARGLGGQIVNLASAAAFTPQRGLGAYAATKAGVLLLSESLRAELAEHHIGVSAICPGIVDTNIISATEFAGATGDNQERLRDRMNGMYRRRGFTPDRVAVEILDAITRNRAVVPVTIEASVGYRVYRFLPALSRRMARTSLF</sequence>
<evidence type="ECO:0000259" key="3">
    <source>
        <dbReference type="Pfam" id="PF00561"/>
    </source>
</evidence>
<dbReference type="PANTHER" id="PTHR43391">
    <property type="entry name" value="RETINOL DEHYDROGENASE-RELATED"/>
    <property type="match status" value="1"/>
</dbReference>
<dbReference type="RefSeq" id="WP_328859048.1">
    <property type="nucleotide sequence ID" value="NZ_CP108021.1"/>
</dbReference>
<dbReference type="InterPro" id="IPR029058">
    <property type="entry name" value="AB_hydrolase_fold"/>
</dbReference>
<dbReference type="EMBL" id="CP108021">
    <property type="protein sequence ID" value="WUM22115.1"/>
    <property type="molecule type" value="Genomic_DNA"/>
</dbReference>
<name>A0AAU4K7M5_9NOCA</name>
<protein>
    <submittedName>
        <fullName evidence="4">SDR family oxidoreductase</fullName>
    </submittedName>
</protein>
<reference evidence="4 5" key="1">
    <citation type="submission" date="2022-10" db="EMBL/GenBank/DDBJ databases">
        <title>The complete genomes of actinobacterial strains from the NBC collection.</title>
        <authorList>
            <person name="Joergensen T.S."/>
            <person name="Alvarez Arevalo M."/>
            <person name="Sterndorff E.B."/>
            <person name="Faurdal D."/>
            <person name="Vuksanovic O."/>
            <person name="Mourched A.-S."/>
            <person name="Charusanti P."/>
            <person name="Shaw S."/>
            <person name="Blin K."/>
            <person name="Weber T."/>
        </authorList>
    </citation>
    <scope>NUCLEOTIDE SEQUENCE [LARGE SCALE GENOMIC DNA]</scope>
    <source>
        <strain evidence="4 5">NBC_00319</strain>
    </source>
</reference>
<dbReference type="CDD" id="cd05233">
    <property type="entry name" value="SDR_c"/>
    <property type="match status" value="1"/>
</dbReference>
<gene>
    <name evidence="4" type="ORF">OG579_10265</name>
</gene>
<comment type="similarity">
    <text evidence="1">Belongs to the short-chain dehydrogenases/reductases (SDR) family.</text>
</comment>
<dbReference type="InterPro" id="IPR002347">
    <property type="entry name" value="SDR_fam"/>
</dbReference>
<feature type="domain" description="AB hydrolase-1" evidence="3">
    <location>
        <begin position="32"/>
        <end position="138"/>
    </location>
</feature>
<dbReference type="InterPro" id="IPR000073">
    <property type="entry name" value="AB_hydrolase_1"/>
</dbReference>
<dbReference type="PROSITE" id="PS00061">
    <property type="entry name" value="ADH_SHORT"/>
    <property type="match status" value="1"/>
</dbReference>
<dbReference type="PRINTS" id="PR00080">
    <property type="entry name" value="SDRFAMILY"/>
</dbReference>
<accession>A0AAU4K7M5</accession>
<dbReference type="Gene3D" id="3.40.50.1820">
    <property type="entry name" value="alpha/beta hydrolase"/>
    <property type="match status" value="1"/>
</dbReference>
<proteinExistence type="inferred from homology"/>
<dbReference type="AlphaFoldDB" id="A0AAU4K7M5"/>
<keyword evidence="2" id="KW-0560">Oxidoreductase</keyword>
<dbReference type="NCBIfam" id="NF004514">
    <property type="entry name" value="PRK05855.1"/>
    <property type="match status" value="1"/>
</dbReference>
<dbReference type="SUPFAM" id="SSF51735">
    <property type="entry name" value="NAD(P)-binding Rossmann-fold domains"/>
    <property type="match status" value="1"/>
</dbReference>
<dbReference type="SUPFAM" id="SSF53474">
    <property type="entry name" value="alpha/beta-Hydrolases"/>
    <property type="match status" value="1"/>
</dbReference>
<dbReference type="InterPro" id="IPR036291">
    <property type="entry name" value="NAD(P)-bd_dom_sf"/>
</dbReference>
<dbReference type="PRINTS" id="PR00081">
    <property type="entry name" value="GDHRDH"/>
</dbReference>
<dbReference type="Proteomes" id="UP001432128">
    <property type="component" value="Chromosome"/>
</dbReference>
<evidence type="ECO:0000256" key="1">
    <source>
        <dbReference type="ARBA" id="ARBA00006484"/>
    </source>
</evidence>
<dbReference type="Pfam" id="PF00106">
    <property type="entry name" value="adh_short"/>
    <property type="match status" value="1"/>
</dbReference>
<evidence type="ECO:0000313" key="4">
    <source>
        <dbReference type="EMBL" id="WUM22115.1"/>
    </source>
</evidence>
<organism evidence="4 5">
    <name type="scientific">Williamsia herbipolensis</name>
    <dbReference type="NCBI Taxonomy" id="1603258"/>
    <lineage>
        <taxon>Bacteria</taxon>
        <taxon>Bacillati</taxon>
        <taxon>Actinomycetota</taxon>
        <taxon>Actinomycetes</taxon>
        <taxon>Mycobacteriales</taxon>
        <taxon>Nocardiaceae</taxon>
        <taxon>Williamsia</taxon>
    </lineage>
</organism>
<keyword evidence="5" id="KW-1185">Reference proteome</keyword>